<dbReference type="GO" id="GO:0006355">
    <property type="term" value="P:regulation of DNA-templated transcription"/>
    <property type="evidence" value="ECO:0007669"/>
    <property type="project" value="InterPro"/>
</dbReference>
<keyword evidence="2 3" id="KW-0862">Zinc</keyword>
<dbReference type="PANTHER" id="PTHR36150">
    <property type="entry name" value="DNA GYRASE INHIBITOR YACG"/>
    <property type="match status" value="1"/>
</dbReference>
<dbReference type="Proteomes" id="UP000243063">
    <property type="component" value="Chromosome I"/>
</dbReference>
<dbReference type="OrthoDB" id="9809663at2"/>
<keyword evidence="5" id="KW-1185">Reference proteome</keyword>
<dbReference type="NCBIfam" id="NF001638">
    <property type="entry name" value="PRK00418.1"/>
    <property type="match status" value="1"/>
</dbReference>
<dbReference type="SUPFAM" id="SSF57716">
    <property type="entry name" value="Glucocorticoid receptor-like (DNA-binding domain)"/>
    <property type="match status" value="1"/>
</dbReference>
<name>A0A1H2E341_9GAMM</name>
<evidence type="ECO:0000256" key="2">
    <source>
        <dbReference type="ARBA" id="ARBA00022833"/>
    </source>
</evidence>
<dbReference type="GO" id="GO:0008657">
    <property type="term" value="F:DNA topoisomerase type II (double strand cut, ATP-hydrolyzing) inhibitor activity"/>
    <property type="evidence" value="ECO:0007669"/>
    <property type="project" value="UniProtKB-UniRule"/>
</dbReference>
<comment type="similarity">
    <text evidence="3">Belongs to the DNA gyrase inhibitor YacG family.</text>
</comment>
<sequence length="69" mass="7513">MSKPLTVTCPTCSAPLEWTPANHFRPFCSERCKLIDLGAWAAEEHAIPGDPQLDAAFSDELHAPGGLRH</sequence>
<dbReference type="HAMAP" id="MF_00649">
    <property type="entry name" value="DNA_gyrase_inhibitor_YacG"/>
    <property type="match status" value="1"/>
</dbReference>
<gene>
    <name evidence="3" type="primary">yacG</name>
    <name evidence="4" type="ORF">SAMN05216580_0259</name>
</gene>
<dbReference type="InterPro" id="IPR013088">
    <property type="entry name" value="Znf_NHR/GATA"/>
</dbReference>
<dbReference type="GO" id="GO:0008270">
    <property type="term" value="F:zinc ion binding"/>
    <property type="evidence" value="ECO:0007669"/>
    <property type="project" value="UniProtKB-UniRule"/>
</dbReference>
<feature type="binding site" evidence="3">
    <location>
        <position position="28"/>
    </location>
    <ligand>
        <name>Zn(2+)</name>
        <dbReference type="ChEBI" id="CHEBI:29105"/>
    </ligand>
</feature>
<comment type="subunit">
    <text evidence="3">Interacts with GyrB.</text>
</comment>
<dbReference type="STRING" id="1245526.SAMN05216580_0259"/>
<dbReference type="InterPro" id="IPR005584">
    <property type="entry name" value="DNA_gyrase_inhibitor_YacG"/>
</dbReference>
<comment type="cofactor">
    <cofactor evidence="3">
        <name>Zn(2+)</name>
        <dbReference type="ChEBI" id="CHEBI:29105"/>
    </cofactor>
    <text evidence="3">Binds 1 zinc ion.</text>
</comment>
<dbReference type="PANTHER" id="PTHR36150:SF1">
    <property type="entry name" value="DNA GYRASE INHIBITOR YACG"/>
    <property type="match status" value="1"/>
</dbReference>
<evidence type="ECO:0000256" key="3">
    <source>
        <dbReference type="HAMAP-Rule" id="MF_00649"/>
    </source>
</evidence>
<organism evidence="4 5">
    <name type="scientific">Geopseudomonas guangdongensis</name>
    <dbReference type="NCBI Taxonomy" id="1245526"/>
    <lineage>
        <taxon>Bacteria</taxon>
        <taxon>Pseudomonadati</taxon>
        <taxon>Pseudomonadota</taxon>
        <taxon>Gammaproteobacteria</taxon>
        <taxon>Pseudomonadales</taxon>
        <taxon>Pseudomonadaceae</taxon>
        <taxon>Geopseudomonas</taxon>
    </lineage>
</organism>
<feature type="binding site" evidence="3">
    <location>
        <position position="32"/>
    </location>
    <ligand>
        <name>Zn(2+)</name>
        <dbReference type="ChEBI" id="CHEBI:29105"/>
    </ligand>
</feature>
<dbReference type="AlphaFoldDB" id="A0A1H2E341"/>
<proteinExistence type="inferred from homology"/>
<protein>
    <recommendedName>
        <fullName evidence="3">DNA gyrase inhibitor YacG</fullName>
    </recommendedName>
</protein>
<keyword evidence="1 3" id="KW-0479">Metal-binding</keyword>
<feature type="binding site" evidence="3">
    <location>
        <position position="9"/>
    </location>
    <ligand>
        <name>Zn(2+)</name>
        <dbReference type="ChEBI" id="CHEBI:29105"/>
    </ligand>
</feature>
<dbReference type="RefSeq" id="WP_090211536.1">
    <property type="nucleotide sequence ID" value="NZ_LT629780.1"/>
</dbReference>
<accession>A0A1H2E341</accession>
<dbReference type="EMBL" id="LT629780">
    <property type="protein sequence ID" value="SDT89612.1"/>
    <property type="molecule type" value="Genomic_DNA"/>
</dbReference>
<evidence type="ECO:0000313" key="5">
    <source>
        <dbReference type="Proteomes" id="UP000243063"/>
    </source>
</evidence>
<feature type="binding site" evidence="3">
    <location>
        <position position="12"/>
    </location>
    <ligand>
        <name>Zn(2+)</name>
        <dbReference type="ChEBI" id="CHEBI:29105"/>
    </ligand>
</feature>
<comment type="function">
    <text evidence="3">Inhibits all the catalytic activities of DNA gyrase by preventing its interaction with DNA. Acts by binding directly to the C-terminal domain of GyrB, which probably disrupts DNA binding by the gyrase.</text>
</comment>
<dbReference type="Gene3D" id="3.30.50.10">
    <property type="entry name" value="Erythroid Transcription Factor GATA-1, subunit A"/>
    <property type="match status" value="1"/>
</dbReference>
<reference evidence="5" key="1">
    <citation type="submission" date="2016-10" db="EMBL/GenBank/DDBJ databases">
        <authorList>
            <person name="Varghese N."/>
            <person name="Submissions S."/>
        </authorList>
    </citation>
    <scope>NUCLEOTIDE SEQUENCE [LARGE SCALE GENOMIC DNA]</scope>
    <source>
        <strain evidence="5">CCTCC 2012022</strain>
    </source>
</reference>
<dbReference type="Pfam" id="PF03884">
    <property type="entry name" value="YacG"/>
    <property type="match status" value="1"/>
</dbReference>
<evidence type="ECO:0000313" key="4">
    <source>
        <dbReference type="EMBL" id="SDT89612.1"/>
    </source>
</evidence>
<evidence type="ECO:0000256" key="1">
    <source>
        <dbReference type="ARBA" id="ARBA00022723"/>
    </source>
</evidence>